<evidence type="ECO:0000313" key="12">
    <source>
        <dbReference type="Proteomes" id="UP000644441"/>
    </source>
</evidence>
<evidence type="ECO:0000256" key="1">
    <source>
        <dbReference type="ARBA" id="ARBA00004141"/>
    </source>
</evidence>
<evidence type="ECO:0000256" key="7">
    <source>
        <dbReference type="ARBA" id="ARBA00023177"/>
    </source>
</evidence>
<reference evidence="11 12" key="1">
    <citation type="submission" date="2012-09" db="EMBL/GenBank/DDBJ databases">
        <title>Genome Sequence of alkane-degrading Bacterium Alcanivorax venustensis ISO4.</title>
        <authorList>
            <person name="Lai Q."/>
            <person name="Shao Z."/>
        </authorList>
    </citation>
    <scope>NUCLEOTIDE SEQUENCE [LARGE SCALE GENOMIC DNA]</scope>
    <source>
        <strain evidence="11 12">ISO4</strain>
    </source>
</reference>
<dbReference type="Gene3D" id="1.10.3430.10">
    <property type="entry name" value="Ammonium transporter AmtB like domains"/>
    <property type="match status" value="1"/>
</dbReference>
<protein>
    <recommendedName>
        <fullName evidence="8">Ammonium transporter</fullName>
    </recommendedName>
</protein>
<dbReference type="Proteomes" id="UP000644441">
    <property type="component" value="Unassembled WGS sequence"/>
</dbReference>
<dbReference type="InterPro" id="IPR029020">
    <property type="entry name" value="Ammonium/urea_transptr"/>
</dbReference>
<evidence type="ECO:0000256" key="5">
    <source>
        <dbReference type="ARBA" id="ARBA00022989"/>
    </source>
</evidence>
<feature type="transmembrane region" description="Helical" evidence="8">
    <location>
        <begin position="137"/>
        <end position="155"/>
    </location>
</feature>
<feature type="transmembrane region" description="Helical" evidence="8">
    <location>
        <begin position="30"/>
        <end position="50"/>
    </location>
</feature>
<dbReference type="PROSITE" id="PS01219">
    <property type="entry name" value="AMMONIUM_TRANSP"/>
    <property type="match status" value="1"/>
</dbReference>
<keyword evidence="12" id="KW-1185">Reference proteome</keyword>
<feature type="transmembrane region" description="Helical" evidence="8">
    <location>
        <begin position="245"/>
        <end position="266"/>
    </location>
</feature>
<comment type="subcellular location">
    <subcellularLocation>
        <location evidence="8">Cell membrane</location>
        <topology evidence="8">Multi-pass membrane protein</topology>
    </subcellularLocation>
    <subcellularLocation>
        <location evidence="1">Membrane</location>
        <topology evidence="1">Multi-pass membrane protein</topology>
    </subcellularLocation>
</comment>
<organism evidence="11 12">
    <name type="scientific">Alloalcanivorax venustensis ISO4</name>
    <dbReference type="NCBI Taxonomy" id="1177184"/>
    <lineage>
        <taxon>Bacteria</taxon>
        <taxon>Pseudomonadati</taxon>
        <taxon>Pseudomonadota</taxon>
        <taxon>Gammaproteobacteria</taxon>
        <taxon>Oceanospirillales</taxon>
        <taxon>Alcanivoracaceae</taxon>
        <taxon>Alloalcanivorax</taxon>
    </lineage>
</organism>
<feature type="transmembrane region" description="Helical" evidence="8">
    <location>
        <begin position="216"/>
        <end position="233"/>
    </location>
</feature>
<comment type="similarity">
    <text evidence="2 8">Belongs to the ammonia transporter channel (TC 1.A.11.2) family.</text>
</comment>
<dbReference type="PANTHER" id="PTHR11730">
    <property type="entry name" value="AMMONIUM TRANSPORTER"/>
    <property type="match status" value="1"/>
</dbReference>
<proteinExistence type="inferred from homology"/>
<feature type="chain" id="PRO_5047170901" description="Ammonium transporter" evidence="9">
    <location>
        <begin position="21"/>
        <end position="433"/>
    </location>
</feature>
<evidence type="ECO:0000256" key="4">
    <source>
        <dbReference type="ARBA" id="ARBA00022692"/>
    </source>
</evidence>
<evidence type="ECO:0000259" key="10">
    <source>
        <dbReference type="Pfam" id="PF00909"/>
    </source>
</evidence>
<keyword evidence="6 8" id="KW-0472">Membrane</keyword>
<feature type="transmembrane region" description="Helical" evidence="8">
    <location>
        <begin position="109"/>
        <end position="130"/>
    </location>
</feature>
<dbReference type="Pfam" id="PF00909">
    <property type="entry name" value="Ammonium_transp"/>
    <property type="match status" value="1"/>
</dbReference>
<dbReference type="SUPFAM" id="SSF111352">
    <property type="entry name" value="Ammonium transporter"/>
    <property type="match status" value="1"/>
</dbReference>
<dbReference type="EMBL" id="ARXR01000027">
    <property type="protein sequence ID" value="MBF5053977.1"/>
    <property type="molecule type" value="Genomic_DNA"/>
</dbReference>
<keyword evidence="5 8" id="KW-1133">Transmembrane helix</keyword>
<feature type="transmembrane region" description="Helical" evidence="8">
    <location>
        <begin position="167"/>
        <end position="195"/>
    </location>
</feature>
<keyword evidence="3 8" id="KW-0813">Transport</keyword>
<evidence type="ECO:0000256" key="6">
    <source>
        <dbReference type="ARBA" id="ARBA00023136"/>
    </source>
</evidence>
<sequence>MERRAALLLTLIALPASGLADTLEYTANDVVWIAIAAALVFLMQAGFALLESGLSRTKNAINVVMKNYMDLCVGTLMFWALGFGLMFGVNPSGWVGQDLFAPSQGDSDLWTLLLFQLMFAATAATIASGAMAERTRYLGYLCGAMLITGLVYPLFGNWAWNSDGWLAALGFIDFAGSTVVHSVGGWCALAGIMVVGPRLGRFDSQGRPREIRGHNLSFVALGGFLLWFGWFGFNGGSTLGADVNIALINLNTQLAAAAGALGAALYRVIARRPVLLTETVNGSLAGLVAITAGCATMTPGFAIITGLLGGLLVGPGSRLLLSMKLDDVVGAVPVHAFAGAWGTLAAGLFYQGDLFDPQRVTVQLLGIVVAFAWAFFAALILYMVLSLTAGLRAPSQHEQRGLDVSEHAELGYPEFAQQHLYDADVASGLDSPR</sequence>
<dbReference type="InterPro" id="IPR001905">
    <property type="entry name" value="Ammonium_transpt"/>
</dbReference>
<keyword evidence="7 8" id="KW-0924">Ammonia transport</keyword>
<dbReference type="InterPro" id="IPR018047">
    <property type="entry name" value="Ammonium_transpt_CS"/>
</dbReference>
<gene>
    <name evidence="11" type="ORF">ISO4_02579</name>
</gene>
<comment type="caution">
    <text evidence="11">The sequence shown here is derived from an EMBL/GenBank/DDBJ whole genome shotgun (WGS) entry which is preliminary data.</text>
</comment>
<feature type="domain" description="Ammonium transporter AmtB-like" evidence="10">
    <location>
        <begin position="31"/>
        <end position="412"/>
    </location>
</feature>
<feature type="transmembrane region" description="Helical" evidence="8">
    <location>
        <begin position="362"/>
        <end position="385"/>
    </location>
</feature>
<dbReference type="NCBIfam" id="TIGR00836">
    <property type="entry name" value="amt"/>
    <property type="match status" value="1"/>
</dbReference>
<evidence type="ECO:0000256" key="9">
    <source>
        <dbReference type="SAM" id="SignalP"/>
    </source>
</evidence>
<evidence type="ECO:0000313" key="11">
    <source>
        <dbReference type="EMBL" id="MBF5053977.1"/>
    </source>
</evidence>
<keyword evidence="9" id="KW-0732">Signal</keyword>
<feature type="signal peptide" evidence="9">
    <location>
        <begin position="1"/>
        <end position="20"/>
    </location>
</feature>
<keyword evidence="4 8" id="KW-0812">Transmembrane</keyword>
<evidence type="ECO:0000256" key="2">
    <source>
        <dbReference type="ARBA" id="ARBA00005887"/>
    </source>
</evidence>
<dbReference type="RefSeq" id="WP_194856527.1">
    <property type="nucleotide sequence ID" value="NZ_ARXR01000027.1"/>
</dbReference>
<name>A0ABS0AK51_9GAMM</name>
<feature type="transmembrane region" description="Helical" evidence="8">
    <location>
        <begin position="287"/>
        <end position="308"/>
    </location>
</feature>
<evidence type="ECO:0000256" key="3">
    <source>
        <dbReference type="ARBA" id="ARBA00022448"/>
    </source>
</evidence>
<feature type="transmembrane region" description="Helical" evidence="8">
    <location>
        <begin position="328"/>
        <end position="350"/>
    </location>
</feature>
<evidence type="ECO:0000256" key="8">
    <source>
        <dbReference type="RuleBase" id="RU362002"/>
    </source>
</evidence>
<dbReference type="PANTHER" id="PTHR11730:SF6">
    <property type="entry name" value="AMMONIUM TRANSPORTER"/>
    <property type="match status" value="1"/>
</dbReference>
<dbReference type="InterPro" id="IPR024041">
    <property type="entry name" value="NH4_transpt_AmtB-like_dom"/>
</dbReference>
<feature type="transmembrane region" description="Helical" evidence="8">
    <location>
        <begin position="71"/>
        <end position="89"/>
    </location>
</feature>
<accession>A0ABS0AK51</accession>